<proteinExistence type="predicted"/>
<organism evidence="2 3">
    <name type="scientific">Crucibulum laeve</name>
    <dbReference type="NCBI Taxonomy" id="68775"/>
    <lineage>
        <taxon>Eukaryota</taxon>
        <taxon>Fungi</taxon>
        <taxon>Dikarya</taxon>
        <taxon>Basidiomycota</taxon>
        <taxon>Agaricomycotina</taxon>
        <taxon>Agaricomycetes</taxon>
        <taxon>Agaricomycetidae</taxon>
        <taxon>Agaricales</taxon>
        <taxon>Agaricineae</taxon>
        <taxon>Nidulariaceae</taxon>
        <taxon>Crucibulum</taxon>
    </lineage>
</organism>
<evidence type="ECO:0000256" key="1">
    <source>
        <dbReference type="SAM" id="MobiDB-lite"/>
    </source>
</evidence>
<feature type="region of interest" description="Disordered" evidence="1">
    <location>
        <begin position="52"/>
        <end position="74"/>
    </location>
</feature>
<sequence length="211" mass="21954">MQTISSDTAALPAVVLACLPVPAQLHGLPSNSVSTPALPLISTSTVSLIQASISPSNSPTSSTNSSDSNSLKVPPTSMFKRSLSASGTSKQLLYLAASNNAIEGGTAPIKSLDASGILSPWALSPMLSMAVAQLVKPAQQSATTTQHPSHYCDIHNQPNNIRTFNIAPSEHSLAAPQIQVPPAAAPIGYDLSLFSWDRSCQMGYNTIPCQC</sequence>
<gene>
    <name evidence="2" type="ORF">BDQ12DRAFT_729769</name>
</gene>
<protein>
    <submittedName>
        <fullName evidence="2">Uncharacterized protein</fullName>
    </submittedName>
</protein>
<dbReference type="Proteomes" id="UP000308652">
    <property type="component" value="Unassembled WGS sequence"/>
</dbReference>
<reference evidence="2 3" key="1">
    <citation type="journal article" date="2019" name="Nat. Ecol. Evol.">
        <title>Megaphylogeny resolves global patterns of mushroom evolution.</title>
        <authorList>
            <person name="Varga T."/>
            <person name="Krizsan K."/>
            <person name="Foldi C."/>
            <person name="Dima B."/>
            <person name="Sanchez-Garcia M."/>
            <person name="Sanchez-Ramirez S."/>
            <person name="Szollosi G.J."/>
            <person name="Szarkandi J.G."/>
            <person name="Papp V."/>
            <person name="Albert L."/>
            <person name="Andreopoulos W."/>
            <person name="Angelini C."/>
            <person name="Antonin V."/>
            <person name="Barry K.W."/>
            <person name="Bougher N.L."/>
            <person name="Buchanan P."/>
            <person name="Buyck B."/>
            <person name="Bense V."/>
            <person name="Catcheside P."/>
            <person name="Chovatia M."/>
            <person name="Cooper J."/>
            <person name="Damon W."/>
            <person name="Desjardin D."/>
            <person name="Finy P."/>
            <person name="Geml J."/>
            <person name="Haridas S."/>
            <person name="Hughes K."/>
            <person name="Justo A."/>
            <person name="Karasinski D."/>
            <person name="Kautmanova I."/>
            <person name="Kiss B."/>
            <person name="Kocsube S."/>
            <person name="Kotiranta H."/>
            <person name="LaButti K.M."/>
            <person name="Lechner B.E."/>
            <person name="Liimatainen K."/>
            <person name="Lipzen A."/>
            <person name="Lukacs Z."/>
            <person name="Mihaltcheva S."/>
            <person name="Morgado L.N."/>
            <person name="Niskanen T."/>
            <person name="Noordeloos M.E."/>
            <person name="Ohm R.A."/>
            <person name="Ortiz-Santana B."/>
            <person name="Ovrebo C."/>
            <person name="Racz N."/>
            <person name="Riley R."/>
            <person name="Savchenko A."/>
            <person name="Shiryaev A."/>
            <person name="Soop K."/>
            <person name="Spirin V."/>
            <person name="Szebenyi C."/>
            <person name="Tomsovsky M."/>
            <person name="Tulloss R.E."/>
            <person name="Uehling J."/>
            <person name="Grigoriev I.V."/>
            <person name="Vagvolgyi C."/>
            <person name="Papp T."/>
            <person name="Martin F.M."/>
            <person name="Miettinen O."/>
            <person name="Hibbett D.S."/>
            <person name="Nagy L.G."/>
        </authorList>
    </citation>
    <scope>NUCLEOTIDE SEQUENCE [LARGE SCALE GENOMIC DNA]</scope>
    <source>
        <strain evidence="2 3">CBS 166.37</strain>
    </source>
</reference>
<accession>A0A5C3LDM7</accession>
<evidence type="ECO:0000313" key="3">
    <source>
        <dbReference type="Proteomes" id="UP000308652"/>
    </source>
</evidence>
<dbReference type="EMBL" id="ML213831">
    <property type="protein sequence ID" value="TFK31199.1"/>
    <property type="molecule type" value="Genomic_DNA"/>
</dbReference>
<dbReference type="AlphaFoldDB" id="A0A5C3LDM7"/>
<keyword evidence="3" id="KW-1185">Reference proteome</keyword>
<evidence type="ECO:0000313" key="2">
    <source>
        <dbReference type="EMBL" id="TFK31199.1"/>
    </source>
</evidence>
<name>A0A5C3LDM7_9AGAR</name>
<feature type="compositionally biased region" description="Low complexity" evidence="1">
    <location>
        <begin position="52"/>
        <end position="70"/>
    </location>
</feature>